<dbReference type="Pfam" id="PF13246">
    <property type="entry name" value="Cation_ATPase"/>
    <property type="match status" value="1"/>
</dbReference>
<feature type="domain" description="P-type ATPase C-terminal" evidence="18">
    <location>
        <begin position="842"/>
        <end position="1096"/>
    </location>
</feature>
<feature type="active site" description="4-aspartylphosphate intermediate" evidence="12">
    <location>
        <position position="425"/>
    </location>
</feature>
<keyword evidence="4 14" id="KW-0479">Metal-binding</keyword>
<feature type="transmembrane region" description="Helical" evidence="15">
    <location>
        <begin position="80"/>
        <end position="102"/>
    </location>
</feature>
<evidence type="ECO:0000256" key="8">
    <source>
        <dbReference type="ARBA" id="ARBA00022967"/>
    </source>
</evidence>
<dbReference type="InterPro" id="IPR018303">
    <property type="entry name" value="ATPase_P-typ_P_site"/>
</dbReference>
<feature type="transmembrane region" description="Helical" evidence="15">
    <location>
        <begin position="1066"/>
        <end position="1086"/>
    </location>
</feature>
<evidence type="ECO:0000313" key="20">
    <source>
        <dbReference type="WBParaSite" id="MBELARI_LOCUS5311"/>
    </source>
</evidence>
<accession>A0AAF3FFA6</accession>
<keyword evidence="3 15" id="KW-0812">Transmembrane</keyword>
<feature type="transmembrane region" description="Helical" evidence="15">
    <location>
        <begin position="1023"/>
        <end position="1046"/>
    </location>
</feature>
<feature type="binding site" evidence="13">
    <location>
        <position position="818"/>
    </location>
    <ligand>
        <name>ATP</name>
        <dbReference type="ChEBI" id="CHEBI:30616"/>
    </ligand>
</feature>
<feature type="region of interest" description="Disordered" evidence="16">
    <location>
        <begin position="1199"/>
        <end position="1222"/>
    </location>
</feature>
<evidence type="ECO:0000259" key="18">
    <source>
        <dbReference type="Pfam" id="PF16212"/>
    </source>
</evidence>
<dbReference type="PANTHER" id="PTHR24092">
    <property type="entry name" value="PROBABLE PHOSPHOLIPID-TRANSPORTING ATPASE"/>
    <property type="match status" value="1"/>
</dbReference>
<dbReference type="GO" id="GO:0045332">
    <property type="term" value="P:phospholipid translocation"/>
    <property type="evidence" value="ECO:0007669"/>
    <property type="project" value="TreeGrafter"/>
</dbReference>
<feature type="binding site" evidence="13">
    <location>
        <position position="579"/>
    </location>
    <ligand>
        <name>ATP</name>
        <dbReference type="ChEBI" id="CHEBI:30616"/>
    </ligand>
</feature>
<dbReference type="GO" id="GO:0005802">
    <property type="term" value="C:trans-Golgi network"/>
    <property type="evidence" value="ECO:0007669"/>
    <property type="project" value="TreeGrafter"/>
</dbReference>
<dbReference type="GO" id="GO:0016887">
    <property type="term" value="F:ATP hydrolysis activity"/>
    <property type="evidence" value="ECO:0007669"/>
    <property type="project" value="InterPro"/>
</dbReference>
<evidence type="ECO:0000256" key="16">
    <source>
        <dbReference type="SAM" id="MobiDB-lite"/>
    </source>
</evidence>
<keyword evidence="19" id="KW-1185">Reference proteome</keyword>
<feature type="compositionally biased region" description="Basic and acidic residues" evidence="16">
    <location>
        <begin position="1208"/>
        <end position="1222"/>
    </location>
</feature>
<organism evidence="19 20">
    <name type="scientific">Mesorhabditis belari</name>
    <dbReference type="NCBI Taxonomy" id="2138241"/>
    <lineage>
        <taxon>Eukaryota</taxon>
        <taxon>Metazoa</taxon>
        <taxon>Ecdysozoa</taxon>
        <taxon>Nematoda</taxon>
        <taxon>Chromadorea</taxon>
        <taxon>Rhabditida</taxon>
        <taxon>Rhabditina</taxon>
        <taxon>Rhabditomorpha</taxon>
        <taxon>Rhabditoidea</taxon>
        <taxon>Rhabditidae</taxon>
        <taxon>Mesorhabditinae</taxon>
        <taxon>Mesorhabditis</taxon>
    </lineage>
</organism>
<evidence type="ECO:0000256" key="5">
    <source>
        <dbReference type="ARBA" id="ARBA00022741"/>
    </source>
</evidence>
<comment type="catalytic activity">
    <reaction evidence="11 15">
        <text>ATP + H2O + phospholipidSide 1 = ADP + phosphate + phospholipidSide 2.</text>
        <dbReference type="EC" id="7.6.2.1"/>
    </reaction>
</comment>
<dbReference type="Gene3D" id="1.20.1110.10">
    <property type="entry name" value="Calcium-transporting ATPase, transmembrane domain"/>
    <property type="match status" value="1"/>
</dbReference>
<dbReference type="InterPro" id="IPR023214">
    <property type="entry name" value="HAD_sf"/>
</dbReference>
<dbReference type="SUPFAM" id="SSF81665">
    <property type="entry name" value="Calcium ATPase, transmembrane domain M"/>
    <property type="match status" value="1"/>
</dbReference>
<evidence type="ECO:0000256" key="15">
    <source>
        <dbReference type="RuleBase" id="RU362033"/>
    </source>
</evidence>
<dbReference type="InterPro" id="IPR044492">
    <property type="entry name" value="P_typ_ATPase_HD_dom"/>
</dbReference>
<dbReference type="Proteomes" id="UP000887575">
    <property type="component" value="Unassembled WGS sequence"/>
</dbReference>
<keyword evidence="5 13" id="KW-0547">Nucleotide-binding</keyword>
<dbReference type="GO" id="GO:0005886">
    <property type="term" value="C:plasma membrane"/>
    <property type="evidence" value="ECO:0007669"/>
    <property type="project" value="TreeGrafter"/>
</dbReference>
<dbReference type="PROSITE" id="PS00154">
    <property type="entry name" value="ATPASE_E1_E2"/>
    <property type="match status" value="1"/>
</dbReference>
<dbReference type="GO" id="GO:0140326">
    <property type="term" value="F:ATPase-coupled intramembrane lipid transporter activity"/>
    <property type="evidence" value="ECO:0007669"/>
    <property type="project" value="UniProtKB-EC"/>
</dbReference>
<evidence type="ECO:0000256" key="7">
    <source>
        <dbReference type="ARBA" id="ARBA00022842"/>
    </source>
</evidence>
<feature type="binding site" evidence="13">
    <location>
        <position position="427"/>
    </location>
    <ligand>
        <name>ATP</name>
        <dbReference type="ChEBI" id="CHEBI:30616"/>
    </ligand>
</feature>
<dbReference type="SUPFAM" id="SSF81653">
    <property type="entry name" value="Calcium ATPase, transduction domain A"/>
    <property type="match status" value="1"/>
</dbReference>
<evidence type="ECO:0000256" key="9">
    <source>
        <dbReference type="ARBA" id="ARBA00022989"/>
    </source>
</evidence>
<dbReference type="WBParaSite" id="MBELARI_LOCUS5311">
    <property type="protein sequence ID" value="MBELARI_LOCUS5311"/>
    <property type="gene ID" value="MBELARI_LOCUS5311"/>
</dbReference>
<dbReference type="GO" id="GO:0005524">
    <property type="term" value="F:ATP binding"/>
    <property type="evidence" value="ECO:0007669"/>
    <property type="project" value="UniProtKB-UniRule"/>
</dbReference>
<protein>
    <recommendedName>
        <fullName evidence="15">Phospholipid-transporting ATPase</fullName>
        <ecNumber evidence="15">7.6.2.1</ecNumber>
    </recommendedName>
</protein>
<evidence type="ECO:0000256" key="11">
    <source>
        <dbReference type="ARBA" id="ARBA00034036"/>
    </source>
</evidence>
<proteinExistence type="inferred from homology"/>
<dbReference type="SFLD" id="SFLDS00003">
    <property type="entry name" value="Haloacid_Dehalogenase"/>
    <property type="match status" value="1"/>
</dbReference>
<feature type="binding site" evidence="13">
    <location>
        <position position="538"/>
    </location>
    <ligand>
        <name>ATP</name>
        <dbReference type="ChEBI" id="CHEBI:30616"/>
    </ligand>
</feature>
<feature type="binding site" evidence="14">
    <location>
        <position position="815"/>
    </location>
    <ligand>
        <name>Mg(2+)</name>
        <dbReference type="ChEBI" id="CHEBI:18420"/>
    </ligand>
</feature>
<evidence type="ECO:0000256" key="4">
    <source>
        <dbReference type="ARBA" id="ARBA00022723"/>
    </source>
</evidence>
<feature type="binding site" evidence="14">
    <location>
        <position position="425"/>
    </location>
    <ligand>
        <name>Mg(2+)</name>
        <dbReference type="ChEBI" id="CHEBI:18420"/>
    </ligand>
</feature>
<evidence type="ECO:0000256" key="6">
    <source>
        <dbReference type="ARBA" id="ARBA00022840"/>
    </source>
</evidence>
<dbReference type="NCBIfam" id="TIGR01494">
    <property type="entry name" value="ATPase_P-type"/>
    <property type="match status" value="1"/>
</dbReference>
<keyword evidence="9 15" id="KW-1133">Transmembrane helix</keyword>
<feature type="domain" description="P-type ATPase N-terminal" evidence="17">
    <location>
        <begin position="31"/>
        <end position="84"/>
    </location>
</feature>
<dbReference type="SFLD" id="SFLDG00002">
    <property type="entry name" value="C1.7:_P-type_atpase_like"/>
    <property type="match status" value="1"/>
</dbReference>
<feature type="binding site" evidence="14">
    <location>
        <position position="427"/>
    </location>
    <ligand>
        <name>Mg(2+)</name>
        <dbReference type="ChEBI" id="CHEBI:18420"/>
    </ligand>
</feature>
<evidence type="ECO:0000256" key="1">
    <source>
        <dbReference type="ARBA" id="ARBA00004141"/>
    </source>
</evidence>
<feature type="binding site" evidence="13">
    <location>
        <position position="637"/>
    </location>
    <ligand>
        <name>ATP</name>
        <dbReference type="ChEBI" id="CHEBI:30616"/>
    </ligand>
</feature>
<dbReference type="Gene3D" id="3.40.1110.10">
    <property type="entry name" value="Calcium-transporting ATPase, cytoplasmic domain N"/>
    <property type="match status" value="2"/>
</dbReference>
<feature type="transmembrane region" description="Helical" evidence="15">
    <location>
        <begin position="356"/>
        <end position="383"/>
    </location>
</feature>
<feature type="transmembrane region" description="Helical" evidence="15">
    <location>
        <begin position="297"/>
        <end position="319"/>
    </location>
</feature>
<keyword evidence="7 14" id="KW-0460">Magnesium</keyword>
<keyword evidence="10 15" id="KW-0472">Membrane</keyword>
<name>A0AAF3FFA6_9BILA</name>
<feature type="transmembrane region" description="Helical" evidence="15">
    <location>
        <begin position="912"/>
        <end position="933"/>
    </location>
</feature>
<dbReference type="InterPro" id="IPR023298">
    <property type="entry name" value="ATPase_P-typ_TM_dom_sf"/>
</dbReference>
<evidence type="ECO:0000256" key="10">
    <source>
        <dbReference type="ARBA" id="ARBA00023136"/>
    </source>
</evidence>
<dbReference type="Gene3D" id="3.40.50.1000">
    <property type="entry name" value="HAD superfamily/HAD-like"/>
    <property type="match status" value="2"/>
</dbReference>
<feature type="transmembrane region" description="Helical" evidence="15">
    <location>
        <begin position="995"/>
        <end position="1011"/>
    </location>
</feature>
<dbReference type="InterPro" id="IPR008250">
    <property type="entry name" value="ATPase_P-typ_transduc_dom_A_sf"/>
</dbReference>
<comment type="cofactor">
    <cofactor evidence="14">
        <name>Mg(2+)</name>
        <dbReference type="ChEBI" id="CHEBI:18420"/>
    </cofactor>
</comment>
<dbReference type="InterPro" id="IPR023299">
    <property type="entry name" value="ATPase_P-typ_cyto_dom_N"/>
</dbReference>
<evidence type="ECO:0000256" key="14">
    <source>
        <dbReference type="PIRSR" id="PIRSR606539-3"/>
    </source>
</evidence>
<evidence type="ECO:0000256" key="3">
    <source>
        <dbReference type="ARBA" id="ARBA00022692"/>
    </source>
</evidence>
<evidence type="ECO:0000256" key="13">
    <source>
        <dbReference type="PIRSR" id="PIRSR606539-2"/>
    </source>
</evidence>
<evidence type="ECO:0000259" key="17">
    <source>
        <dbReference type="Pfam" id="PF16209"/>
    </source>
</evidence>
<feature type="transmembrane region" description="Helical" evidence="15">
    <location>
        <begin position="953"/>
        <end position="975"/>
    </location>
</feature>
<dbReference type="EC" id="7.6.2.1" evidence="15"/>
<comment type="similarity">
    <text evidence="2 15">Belongs to the cation transport ATPase (P-type) (TC 3.A.3) family. Type IV subfamily.</text>
</comment>
<comment type="subcellular location">
    <subcellularLocation>
        <location evidence="1 15">Membrane</location>
        <topology evidence="1 15">Multi-pass membrane protein</topology>
    </subcellularLocation>
</comment>
<dbReference type="Pfam" id="PF16212">
    <property type="entry name" value="PhoLip_ATPase_C"/>
    <property type="match status" value="1"/>
</dbReference>
<dbReference type="SFLD" id="SFLDF00027">
    <property type="entry name" value="p-type_atpase"/>
    <property type="match status" value="1"/>
</dbReference>
<dbReference type="SUPFAM" id="SSF81660">
    <property type="entry name" value="Metal cation-transporting ATPase, ATP-binding domain N"/>
    <property type="match status" value="1"/>
</dbReference>
<feature type="binding site" evidence="13">
    <location>
        <position position="426"/>
    </location>
    <ligand>
        <name>ATP</name>
        <dbReference type="ChEBI" id="CHEBI:30616"/>
    </ligand>
</feature>
<keyword evidence="6 13" id="KW-0067">ATP-binding</keyword>
<feature type="binding site" evidence="13">
    <location>
        <position position="425"/>
    </location>
    <ligand>
        <name>ATP</name>
        <dbReference type="ChEBI" id="CHEBI:30616"/>
    </ligand>
</feature>
<evidence type="ECO:0000313" key="19">
    <source>
        <dbReference type="Proteomes" id="UP000887575"/>
    </source>
</evidence>
<reference evidence="20" key="1">
    <citation type="submission" date="2024-02" db="UniProtKB">
        <authorList>
            <consortium name="WormBaseParasite"/>
        </authorList>
    </citation>
    <scope>IDENTIFICATION</scope>
</reference>
<dbReference type="InterPro" id="IPR032631">
    <property type="entry name" value="P-type_ATPase_N"/>
</dbReference>
<feature type="binding site" evidence="13">
    <location>
        <position position="602"/>
    </location>
    <ligand>
        <name>ATP</name>
        <dbReference type="ChEBI" id="CHEBI:30616"/>
    </ligand>
</feature>
<dbReference type="PANTHER" id="PTHR24092:SF150">
    <property type="entry name" value="PHOSPHOLIPID-TRANSPORTING ATPASE"/>
    <property type="match status" value="1"/>
</dbReference>
<dbReference type="Pfam" id="PF16209">
    <property type="entry name" value="PhoLip_ATPase_N"/>
    <property type="match status" value="1"/>
</dbReference>
<dbReference type="Gene3D" id="2.70.150.10">
    <property type="entry name" value="Calcium-transporting ATPase, cytoplasmic transduction domain A"/>
    <property type="match status" value="1"/>
</dbReference>
<dbReference type="SUPFAM" id="SSF56784">
    <property type="entry name" value="HAD-like"/>
    <property type="match status" value="1"/>
</dbReference>
<dbReference type="PRINTS" id="PR00119">
    <property type="entry name" value="CATATPASE"/>
</dbReference>
<dbReference type="AlphaFoldDB" id="A0AAF3FFA6"/>
<evidence type="ECO:0000256" key="12">
    <source>
        <dbReference type="PIRSR" id="PIRSR606539-1"/>
    </source>
</evidence>
<feature type="binding site" evidence="13">
    <location>
        <position position="795"/>
    </location>
    <ligand>
        <name>ATP</name>
        <dbReference type="ChEBI" id="CHEBI:30616"/>
    </ligand>
</feature>
<sequence length="1222" mass="137364">MPLLQSVKDKLKSLTARKKHQHQLCIGYPTKKAARNKLSTTKYNAWNFLPKFLFQKFTEPTNAFFLILTLLKLNRSISPFAWHSSGVPLAVIILFGGLTEIYEDLKRRWEDRRLNNLKVDYFDGEWKQISWRELKEGHVVRICKGDQVPADLLVVSSSEPGGEVYMETANLDGEANLKVRQSPVETMDINSEERLKCLLHSKSTVSSDQPTRAIEEFNGVLHLNGPVISIMQNVITANNPTPEDAKIPLNGTNLVVRGATLQNTDWMIGVVIFGGKRTKLGMNSTKKSTKTSQVHRLTNWLIFIQIGWLLTSSALIAFWNKMHSNSWMRAAFGNLNVLKDDLFNLGDKYDEVEPNYFALFFGELILSSNLVPISLCVTIEFCLAWQAYYMQQDLDLYDPELKKRLKVHSFGTIPNLGVIKYVMSDKTGTLTMNKMKFKLCSITGQKYGKSNRLAEFNTDLILRDLKTDERKNSSAIDLFLTSCAVCHTVIAGHDRNKAVSTPDAGETSLSRRKVSKNFPKAKDPLTPQHIYHACSPDEACLVRFACSSNYVFTSRTPSSINVEVHGVRKVYDVLAIIEFTSTRKRMSILVRTPEGVIRLFVKGADVKILAMLGPNSDPTVLSTTQSHLKEFANQGYRTLCFGYRDVSQEDAWAPLWTKVSCDLEDRQKQIELVAEKLEKKLILLGASAIEDKLQDRVPQTISQPFNLGYSCSLLTPRKPIFILAAKTEKEMEELLDSYVDTIGDQLAQKEAQVGLIVDAHCLDWILGSKVRKMDFLRIALGCSAVICCRCTPLQKASVTRLLKRNIDGLVLGIGDGANDVAMIQEADVGVGIAGLEGSQASNAADFAITQFRHLDRLLFVHGTSNYYRITTLVLFFLYKNLVEVCLNIAYSFYNDHSDQGMADEYTIVRYNMIYTCLAVFVIGIHDSPAPFNVLAKFPRLYTHFQENMSNKNYLLWSGNAILHALIIYTALVNWWRDGCEVFTSGRDGWGQMFGTYTYMCLVIIVNAKAVIGSRSITFMTGAAFVASIFSVFLFLFTDSLLFPFTFPVVAPNKAHYLGLIYTLPSWQTAFFLPFICVVCLLPDILFTSAHRTLNPSLLLRVVQSLKKKDTIVDKIILGPFVRMTNIFGLKEELEGGTNGFSFAQDDGQAISQSALLRMYGAPSCKSEVRVQRSNIVAEQESYQLEEINKQTTPLPHAEANINNNDISDNPKPEIKTEVINEQ</sequence>
<dbReference type="InterPro" id="IPR006539">
    <property type="entry name" value="P-type_ATPase_IV"/>
</dbReference>
<dbReference type="InterPro" id="IPR032630">
    <property type="entry name" value="P_typ_ATPase_c"/>
</dbReference>
<dbReference type="NCBIfam" id="TIGR01652">
    <property type="entry name" value="ATPase-Plipid"/>
    <property type="match status" value="1"/>
</dbReference>
<keyword evidence="8 15" id="KW-1278">Translocase</keyword>
<feature type="binding site" evidence="13">
    <location>
        <position position="789"/>
    </location>
    <ligand>
        <name>ATP</name>
        <dbReference type="ChEBI" id="CHEBI:30616"/>
    </ligand>
</feature>
<feature type="binding site" evidence="14">
    <location>
        <position position="819"/>
    </location>
    <ligand>
        <name>Mg(2+)</name>
        <dbReference type="ChEBI" id="CHEBI:18420"/>
    </ligand>
</feature>
<evidence type="ECO:0000256" key="2">
    <source>
        <dbReference type="ARBA" id="ARBA00008109"/>
    </source>
</evidence>
<dbReference type="InterPro" id="IPR001757">
    <property type="entry name" value="P_typ_ATPase"/>
</dbReference>
<feature type="binding site" evidence="13">
    <location>
        <position position="819"/>
    </location>
    <ligand>
        <name>ATP</name>
        <dbReference type="ChEBI" id="CHEBI:30616"/>
    </ligand>
</feature>
<dbReference type="GO" id="GO:0000287">
    <property type="term" value="F:magnesium ion binding"/>
    <property type="evidence" value="ECO:0007669"/>
    <property type="project" value="UniProtKB-UniRule"/>
</dbReference>
<feature type="transmembrane region" description="Helical" evidence="15">
    <location>
        <begin position="866"/>
        <end position="892"/>
    </location>
</feature>
<dbReference type="InterPro" id="IPR036412">
    <property type="entry name" value="HAD-like_sf"/>
</dbReference>